<sequence length="76" mass="8361">MAWQQEIYSYVGQPVGISLVNGQGVSGVLCQIGNGRLYVLEYLYQSQFATKQYMFGQVQNVTVFPGCGPSQSGLLY</sequence>
<evidence type="ECO:0000313" key="2">
    <source>
        <dbReference type="Proteomes" id="UP000076927"/>
    </source>
</evidence>
<dbReference type="Proteomes" id="UP000076927">
    <property type="component" value="Chromosome"/>
</dbReference>
<dbReference type="EMBL" id="CP011388">
    <property type="protein sequence ID" value="ANE45154.1"/>
    <property type="molecule type" value="Genomic_DNA"/>
</dbReference>
<organism evidence="1 2">
    <name type="scientific">Paenibacillus swuensis</name>
    <dbReference type="NCBI Taxonomy" id="1178515"/>
    <lineage>
        <taxon>Bacteria</taxon>
        <taxon>Bacillati</taxon>
        <taxon>Bacillota</taxon>
        <taxon>Bacilli</taxon>
        <taxon>Bacillales</taxon>
        <taxon>Paenibacillaceae</taxon>
        <taxon>Paenibacillus</taxon>
    </lineage>
</organism>
<dbReference type="OrthoDB" id="1911337at2"/>
<protein>
    <submittedName>
        <fullName evidence="1">Uncharacterized protein</fullName>
    </submittedName>
</protein>
<dbReference type="STRING" id="1178515.SY83_01030"/>
<evidence type="ECO:0000313" key="1">
    <source>
        <dbReference type="EMBL" id="ANE45154.1"/>
    </source>
</evidence>
<proteinExistence type="predicted"/>
<reference evidence="1 2" key="1">
    <citation type="submission" date="2015-01" db="EMBL/GenBank/DDBJ databases">
        <title>Paenibacillus swuensis/DY6/whole genome sequencing.</title>
        <authorList>
            <person name="Kim M.K."/>
            <person name="Srinivasan S."/>
            <person name="Lee J.-J."/>
        </authorList>
    </citation>
    <scope>NUCLEOTIDE SEQUENCE [LARGE SCALE GENOMIC DNA]</scope>
    <source>
        <strain evidence="1 2">DY6</strain>
    </source>
</reference>
<dbReference type="RefSeq" id="WP_068603444.1">
    <property type="nucleotide sequence ID" value="NZ_CP011388.1"/>
</dbReference>
<name>A0A172TE15_9BACL</name>
<gene>
    <name evidence="1" type="ORF">SY83_01030</name>
</gene>
<dbReference type="KEGG" id="pswu:SY83_01030"/>
<keyword evidence="2" id="KW-1185">Reference proteome</keyword>
<dbReference type="PATRIC" id="fig|1178515.4.peg.178"/>
<dbReference type="AlphaFoldDB" id="A0A172TE15"/>
<accession>A0A172TE15</accession>